<proteinExistence type="predicted"/>
<evidence type="ECO:0000313" key="1">
    <source>
        <dbReference type="EMBL" id="KAJ2793277.1"/>
    </source>
</evidence>
<dbReference type="Proteomes" id="UP001140087">
    <property type="component" value="Unassembled WGS sequence"/>
</dbReference>
<protein>
    <submittedName>
        <fullName evidence="1">Uncharacterized protein</fullName>
    </submittedName>
</protein>
<gene>
    <name evidence="1" type="ORF">H4R21_005959</name>
</gene>
<reference evidence="1" key="1">
    <citation type="submission" date="2022-07" db="EMBL/GenBank/DDBJ databases">
        <title>Phylogenomic reconstructions and comparative analyses of Kickxellomycotina fungi.</title>
        <authorList>
            <person name="Reynolds N.K."/>
            <person name="Stajich J.E."/>
            <person name="Barry K."/>
            <person name="Grigoriev I.V."/>
            <person name="Crous P."/>
            <person name="Smith M.E."/>
        </authorList>
    </citation>
    <scope>NUCLEOTIDE SEQUENCE</scope>
    <source>
        <strain evidence="1">BCRC 34780</strain>
    </source>
</reference>
<sequence length="297" mass="32120">MPTCTHSGCGQSFEDGANDAMACQFHTGKPEFHEGLKGWTCCKPRVLSFDEFMEIKGCQLGPHSSEPRHKDDPFKADLTKYDDVLPEPELAATAAATAAVVPVAPKAPAEEPLDNDPADAVVPVGAACKRNGCSAAYESDAASRGPEQCVFHPGRAVFHEGTKGWTCCKPRATDFDEFMRIAGCARAAHLFVGAQRAAQAQAQAVRCRRDYYQISGDVIVSIYAKKIDRTASSVAFDADAIRVHLVYGDGVVYDDTIRLYGEINKDASSFEYLSTKVEIKLAKTAPAPWPVLERDAA</sequence>
<name>A0ACC1KQI9_9FUNG</name>
<accession>A0ACC1KQI9</accession>
<organism evidence="1 2">
    <name type="scientific">Coemansia helicoidea</name>
    <dbReference type="NCBI Taxonomy" id="1286919"/>
    <lineage>
        <taxon>Eukaryota</taxon>
        <taxon>Fungi</taxon>
        <taxon>Fungi incertae sedis</taxon>
        <taxon>Zoopagomycota</taxon>
        <taxon>Kickxellomycotina</taxon>
        <taxon>Kickxellomycetes</taxon>
        <taxon>Kickxellales</taxon>
        <taxon>Kickxellaceae</taxon>
        <taxon>Coemansia</taxon>
    </lineage>
</organism>
<evidence type="ECO:0000313" key="2">
    <source>
        <dbReference type="Proteomes" id="UP001140087"/>
    </source>
</evidence>
<comment type="caution">
    <text evidence="1">The sequence shown here is derived from an EMBL/GenBank/DDBJ whole genome shotgun (WGS) entry which is preliminary data.</text>
</comment>
<keyword evidence="2" id="KW-1185">Reference proteome</keyword>
<dbReference type="EMBL" id="JANBUN010002937">
    <property type="protein sequence ID" value="KAJ2793277.1"/>
    <property type="molecule type" value="Genomic_DNA"/>
</dbReference>